<comment type="caution">
    <text evidence="4">The sequence shown here is derived from an EMBL/GenBank/DDBJ whole genome shotgun (WGS) entry which is preliminary data.</text>
</comment>
<dbReference type="PANTHER" id="PTHR45744:SF2">
    <property type="entry name" value="TYROSINE AMINOTRANSFERASE"/>
    <property type="match status" value="1"/>
</dbReference>
<keyword evidence="4" id="KW-0032">Aminotransferase</keyword>
<gene>
    <name evidence="4" type="ORF">M569_17085</name>
</gene>
<keyword evidence="4" id="KW-0808">Transferase</keyword>
<dbReference type="SUPFAM" id="SSF53383">
    <property type="entry name" value="PLP-dependent transferases"/>
    <property type="match status" value="1"/>
</dbReference>
<dbReference type="Pfam" id="PF00155">
    <property type="entry name" value="Aminotran_1_2"/>
    <property type="match status" value="1"/>
</dbReference>
<feature type="non-terminal residue" evidence="4">
    <location>
        <position position="184"/>
    </location>
</feature>
<dbReference type="Proteomes" id="UP000015453">
    <property type="component" value="Unassembled WGS sequence"/>
</dbReference>
<dbReference type="FunFam" id="3.90.1150.10:FF:000040">
    <property type="entry name" value="Tyrosine aminotransferase"/>
    <property type="match status" value="1"/>
</dbReference>
<keyword evidence="5" id="KW-1185">Reference proteome</keyword>
<dbReference type="PROSITE" id="PS00105">
    <property type="entry name" value="AA_TRANSFER_CLASS_1"/>
    <property type="match status" value="1"/>
</dbReference>
<dbReference type="InterPro" id="IPR004838">
    <property type="entry name" value="NHTrfase_class1_PyrdxlP-BS"/>
</dbReference>
<name>S8DEB6_9LAMI</name>
<evidence type="ECO:0000256" key="1">
    <source>
        <dbReference type="ARBA" id="ARBA00007441"/>
    </source>
</evidence>
<feature type="non-terminal residue" evidence="4">
    <location>
        <position position="1"/>
    </location>
</feature>
<dbReference type="InterPro" id="IPR004839">
    <property type="entry name" value="Aminotransferase_I/II_large"/>
</dbReference>
<evidence type="ECO:0000313" key="5">
    <source>
        <dbReference type="Proteomes" id="UP000015453"/>
    </source>
</evidence>
<dbReference type="AlphaFoldDB" id="S8DEB6"/>
<dbReference type="InterPro" id="IPR015424">
    <property type="entry name" value="PyrdxlP-dep_Trfase"/>
</dbReference>
<dbReference type="OrthoDB" id="7042322at2759"/>
<accession>S8DEB6</accession>
<dbReference type="InterPro" id="IPR015422">
    <property type="entry name" value="PyrdxlP-dep_Trfase_small"/>
</dbReference>
<dbReference type="GO" id="GO:0006572">
    <property type="term" value="P:L-tyrosine catabolic process"/>
    <property type="evidence" value="ECO:0007669"/>
    <property type="project" value="TreeGrafter"/>
</dbReference>
<dbReference type="PANTHER" id="PTHR45744">
    <property type="entry name" value="TYROSINE AMINOTRANSFERASE"/>
    <property type="match status" value="1"/>
</dbReference>
<dbReference type="GO" id="GO:0004838">
    <property type="term" value="F:L-tyrosine-2-oxoglutarate transaminase activity"/>
    <property type="evidence" value="ECO:0007669"/>
    <property type="project" value="TreeGrafter"/>
</dbReference>
<feature type="domain" description="Aminotransferase class I/classII large" evidence="3">
    <location>
        <begin position="11"/>
        <end position="176"/>
    </location>
</feature>
<protein>
    <submittedName>
        <fullName evidence="4">Tyrosine aminotransferase</fullName>
    </submittedName>
</protein>
<evidence type="ECO:0000259" key="3">
    <source>
        <dbReference type="Pfam" id="PF00155"/>
    </source>
</evidence>
<proteinExistence type="inferred from homology"/>
<reference evidence="4 5" key="1">
    <citation type="journal article" date="2013" name="BMC Genomics">
        <title>The miniature genome of a carnivorous plant Genlisea aurea contains a low number of genes and short non-coding sequences.</title>
        <authorList>
            <person name="Leushkin E.V."/>
            <person name="Sutormin R.A."/>
            <person name="Nabieva E.R."/>
            <person name="Penin A.A."/>
            <person name="Kondrashov A.S."/>
            <person name="Logacheva M.D."/>
        </authorList>
    </citation>
    <scope>NUCLEOTIDE SEQUENCE [LARGE SCALE GENOMIC DNA]</scope>
</reference>
<evidence type="ECO:0000313" key="4">
    <source>
        <dbReference type="EMBL" id="EPS57732.1"/>
    </source>
</evidence>
<keyword evidence="2" id="KW-0663">Pyridoxal phosphate</keyword>
<organism evidence="4 5">
    <name type="scientific">Genlisea aurea</name>
    <dbReference type="NCBI Taxonomy" id="192259"/>
    <lineage>
        <taxon>Eukaryota</taxon>
        <taxon>Viridiplantae</taxon>
        <taxon>Streptophyta</taxon>
        <taxon>Embryophyta</taxon>
        <taxon>Tracheophyta</taxon>
        <taxon>Spermatophyta</taxon>
        <taxon>Magnoliopsida</taxon>
        <taxon>eudicotyledons</taxon>
        <taxon>Gunneridae</taxon>
        <taxon>Pentapetalae</taxon>
        <taxon>asterids</taxon>
        <taxon>lamiids</taxon>
        <taxon>Lamiales</taxon>
        <taxon>Lentibulariaceae</taxon>
        <taxon>Genlisea</taxon>
    </lineage>
</organism>
<dbReference type="GO" id="GO:0030170">
    <property type="term" value="F:pyridoxal phosphate binding"/>
    <property type="evidence" value="ECO:0007669"/>
    <property type="project" value="InterPro"/>
</dbReference>
<sequence>VSMGTFGDVAPVITLGSMSKRWLVPGWRLGWLAIHDPHATLKTNQFVGRLKKYTNICGGPATFIQAAVPAIIEERQEVFFKKTLYLLEKAAQFCYEKIEKIDGLSCSYKPQGSMMFMVKVNVSELDEISDDVDFCFKLAREESLIILPGSIVGLKDWIRISFAVDASSLEEAMERLQSFCERRS</sequence>
<dbReference type="InterPro" id="IPR015421">
    <property type="entry name" value="PyrdxlP-dep_Trfase_major"/>
</dbReference>
<dbReference type="Gene3D" id="3.40.640.10">
    <property type="entry name" value="Type I PLP-dependent aspartate aminotransferase-like (Major domain)"/>
    <property type="match status" value="1"/>
</dbReference>
<evidence type="ECO:0000256" key="2">
    <source>
        <dbReference type="ARBA" id="ARBA00022898"/>
    </source>
</evidence>
<dbReference type="CDD" id="cd00609">
    <property type="entry name" value="AAT_like"/>
    <property type="match status" value="1"/>
</dbReference>
<dbReference type="EMBL" id="AUSU01009904">
    <property type="protein sequence ID" value="EPS57732.1"/>
    <property type="molecule type" value="Genomic_DNA"/>
</dbReference>
<comment type="similarity">
    <text evidence="1">Belongs to the class-I pyridoxal-phosphate-dependent aminotransferase family.</text>
</comment>
<dbReference type="Gene3D" id="3.90.1150.10">
    <property type="entry name" value="Aspartate Aminotransferase, domain 1"/>
    <property type="match status" value="1"/>
</dbReference>